<comment type="caution">
    <text evidence="2">The sequence shown here is derived from an EMBL/GenBank/DDBJ whole genome shotgun (WGS) entry which is preliminary data.</text>
</comment>
<accession>A0A023DGV2</accession>
<reference evidence="2 3" key="1">
    <citation type="submission" date="2014-04" db="EMBL/GenBank/DDBJ databases">
        <title>Whole genome shotgun sequence of Geobacillus caldoxylosilyticus NBRC 107762.</title>
        <authorList>
            <person name="Hosoyama A."/>
            <person name="Hosoyama Y."/>
            <person name="Katano-Makiyama Y."/>
            <person name="Tsuchikane K."/>
            <person name="Ohji S."/>
            <person name="Ichikawa N."/>
            <person name="Yamazoe A."/>
            <person name="Fujita N."/>
        </authorList>
    </citation>
    <scope>NUCLEOTIDE SEQUENCE [LARGE SCALE GENOMIC DNA]</scope>
    <source>
        <strain evidence="2 3">NBRC 107762</strain>
    </source>
</reference>
<dbReference type="Proteomes" id="UP000023561">
    <property type="component" value="Unassembled WGS sequence"/>
</dbReference>
<feature type="transmembrane region" description="Helical" evidence="1">
    <location>
        <begin position="33"/>
        <end position="52"/>
    </location>
</feature>
<keyword evidence="1" id="KW-0472">Membrane</keyword>
<evidence type="ECO:0000313" key="3">
    <source>
        <dbReference type="Proteomes" id="UP000023561"/>
    </source>
</evidence>
<gene>
    <name evidence="2" type="ORF">GCA01S_045_00010</name>
</gene>
<evidence type="ECO:0000256" key="1">
    <source>
        <dbReference type="SAM" id="Phobius"/>
    </source>
</evidence>
<evidence type="ECO:0000313" key="2">
    <source>
        <dbReference type="EMBL" id="GAJ40472.1"/>
    </source>
</evidence>
<dbReference type="AlphaFoldDB" id="A0A023DGV2"/>
<organism evidence="2 3">
    <name type="scientific">Parageobacillus caldoxylosilyticus NBRC 107762</name>
    <dbReference type="NCBI Taxonomy" id="1220594"/>
    <lineage>
        <taxon>Bacteria</taxon>
        <taxon>Bacillati</taxon>
        <taxon>Bacillota</taxon>
        <taxon>Bacilli</taxon>
        <taxon>Bacillales</taxon>
        <taxon>Anoxybacillaceae</taxon>
        <taxon>Saccharococcus</taxon>
    </lineage>
</organism>
<keyword evidence="1" id="KW-1133">Transmembrane helix</keyword>
<name>A0A023DGV2_9BACL</name>
<feature type="transmembrane region" description="Helical" evidence="1">
    <location>
        <begin position="5"/>
        <end position="21"/>
    </location>
</feature>
<dbReference type="EMBL" id="BAWO01000045">
    <property type="protein sequence ID" value="GAJ40472.1"/>
    <property type="molecule type" value="Genomic_DNA"/>
</dbReference>
<keyword evidence="1" id="KW-0812">Transmembrane</keyword>
<protein>
    <submittedName>
        <fullName evidence="2">Uncharacterized protein</fullName>
    </submittedName>
</protein>
<keyword evidence="3" id="KW-1185">Reference proteome</keyword>
<sequence>MGRYIIGFVMIISGILLLIITKDKDFKEVEDSLVIAYSFLIFGFIYIVYKVIRRR</sequence>
<proteinExistence type="predicted"/>